<evidence type="ECO:0000313" key="2">
    <source>
        <dbReference type="Proteomes" id="UP001302949"/>
    </source>
</evidence>
<gene>
    <name evidence="1" type="ORF">VB248_09440</name>
</gene>
<dbReference type="RefSeq" id="WP_323296520.1">
    <property type="nucleotide sequence ID" value="NZ_JAYFUM010000009.1"/>
</dbReference>
<reference evidence="1 2" key="1">
    <citation type="submission" date="2023-12" db="EMBL/GenBank/DDBJ databases">
        <title>Novel species of the genus Arcicella isolated from rivers.</title>
        <authorList>
            <person name="Lu H."/>
        </authorList>
    </citation>
    <scope>NUCLEOTIDE SEQUENCE [LARGE SCALE GENOMIC DNA]</scope>
    <source>
        <strain evidence="1 2">KCTC 23307</strain>
    </source>
</reference>
<dbReference type="SUPFAM" id="SSF51445">
    <property type="entry name" value="(Trans)glycosidases"/>
    <property type="match status" value="1"/>
</dbReference>
<dbReference type="EMBL" id="JAYFUM010000009">
    <property type="protein sequence ID" value="MEA5139358.1"/>
    <property type="molecule type" value="Genomic_DNA"/>
</dbReference>
<evidence type="ECO:0000313" key="1">
    <source>
        <dbReference type="EMBL" id="MEA5139358.1"/>
    </source>
</evidence>
<keyword evidence="2" id="KW-1185">Reference proteome</keyword>
<protein>
    <submittedName>
        <fullName evidence="1">Uncharacterized protein</fullName>
    </submittedName>
</protein>
<dbReference type="InterPro" id="IPR017853">
    <property type="entry name" value="GH"/>
</dbReference>
<sequence>MTLVLKKTKDHFYTTFMNIPEHYDDFQHYWTNHQQEAITAFSTQKHSFIVNLLPEEAVKIPAVQLLYILEKRFGQADLYQALNPNNSIESPVQKNTDTSWFKTVNMVGINVRTIGSFFNVVKYALTLPQAQSSIHLLPIWECGVVASLYGMASWNINPEFFDAELAQYFPHLNTVEKQLKVVSNLLHLMGKTVGMDVIPHTDRYSEVALANPHFFEWLQRREFEITDHAANLHEKVQELILDFLAQFGGVSADDYPKEKEVFFDNRLFAEEKRLQVLFGEKEHLERRNQRRNQLINHLFAEGYEPVPATMAPPYRGLEVDKREEAKTVDADGRVWRDFIISKPEEMSRVFGPLARFKLYESLNDNADWEIDFSKPRYEVWSYTAEKYLGFARDYNFDFMRGDMSHVQLRKEGTPENPDLYYDIHKYIKHEICQHRPYFGYFAESFLAPPNTMAYGVEEDHLEGSDADSTLGDLQSMVLGSEIFVSSFARYHHLLTTRKFAPNFTIITADKDDPRFDEFYLKGNEVRMFMALFLADMPTYMSLGFEQRDPHPTPAPNEHYTKLYVFQLSEGPKATKTKFQWGKNGELFHNLTILRKISESVCPTLGNQSTRWLIEPDFAGQKKVIAWTQTENRTYLFIVNMDLENKSSEVVLENAVELNKLENIYSTHPSTENIVPSQNQINVGSLDAGECRIYRYHH</sequence>
<proteinExistence type="predicted"/>
<organism evidence="1 2">
    <name type="scientific">Arcicella rigui</name>
    <dbReference type="NCBI Taxonomy" id="797020"/>
    <lineage>
        <taxon>Bacteria</taxon>
        <taxon>Pseudomonadati</taxon>
        <taxon>Bacteroidota</taxon>
        <taxon>Cytophagia</taxon>
        <taxon>Cytophagales</taxon>
        <taxon>Flectobacillaceae</taxon>
        <taxon>Arcicella</taxon>
    </lineage>
</organism>
<accession>A0ABU5Q9E3</accession>
<name>A0ABU5Q9E3_9BACT</name>
<dbReference type="Proteomes" id="UP001302949">
    <property type="component" value="Unassembled WGS sequence"/>
</dbReference>
<comment type="caution">
    <text evidence="1">The sequence shown here is derived from an EMBL/GenBank/DDBJ whole genome shotgun (WGS) entry which is preliminary data.</text>
</comment>